<keyword evidence="3 6" id="KW-0812">Transmembrane</keyword>
<evidence type="ECO:0000256" key="1">
    <source>
        <dbReference type="ARBA" id="ARBA00004141"/>
    </source>
</evidence>
<comment type="subcellular location">
    <subcellularLocation>
        <location evidence="1">Membrane</location>
        <topology evidence="1">Multi-pass membrane protein</topology>
    </subcellularLocation>
</comment>
<keyword evidence="9" id="KW-1185">Reference proteome</keyword>
<keyword evidence="5 6" id="KW-0472">Membrane</keyword>
<dbReference type="AlphaFoldDB" id="A0A7W9CDT7"/>
<feature type="transmembrane region" description="Helical" evidence="6">
    <location>
        <begin position="231"/>
        <end position="248"/>
    </location>
</feature>
<evidence type="ECO:0000256" key="2">
    <source>
        <dbReference type="ARBA" id="ARBA00007362"/>
    </source>
</evidence>
<feature type="transmembrane region" description="Helical" evidence="6">
    <location>
        <begin position="255"/>
        <end position="276"/>
    </location>
</feature>
<feature type="transmembrane region" description="Helical" evidence="6">
    <location>
        <begin position="141"/>
        <end position="164"/>
    </location>
</feature>
<evidence type="ECO:0000256" key="6">
    <source>
        <dbReference type="SAM" id="Phobius"/>
    </source>
</evidence>
<organism evidence="8 9">
    <name type="scientific">Microbacterium ginsengiterrae</name>
    <dbReference type="NCBI Taxonomy" id="546115"/>
    <lineage>
        <taxon>Bacteria</taxon>
        <taxon>Bacillati</taxon>
        <taxon>Actinomycetota</taxon>
        <taxon>Actinomycetes</taxon>
        <taxon>Micrococcales</taxon>
        <taxon>Microbacteriaceae</taxon>
        <taxon>Microbacterium</taxon>
    </lineage>
</organism>
<feature type="domain" description="EamA" evidence="7">
    <location>
        <begin position="20"/>
        <end position="151"/>
    </location>
</feature>
<name>A0A7W9CDT7_9MICO</name>
<keyword evidence="4 6" id="KW-1133">Transmembrane helix</keyword>
<feature type="transmembrane region" description="Helical" evidence="6">
    <location>
        <begin position="170"/>
        <end position="188"/>
    </location>
</feature>
<dbReference type="PANTHER" id="PTHR32322:SF2">
    <property type="entry name" value="EAMA DOMAIN-CONTAINING PROTEIN"/>
    <property type="match status" value="1"/>
</dbReference>
<evidence type="ECO:0000256" key="3">
    <source>
        <dbReference type="ARBA" id="ARBA00022692"/>
    </source>
</evidence>
<evidence type="ECO:0000313" key="8">
    <source>
        <dbReference type="EMBL" id="MBB5743784.1"/>
    </source>
</evidence>
<dbReference type="RefSeq" id="WP_184283774.1">
    <property type="nucleotide sequence ID" value="NZ_BAAAPG010000001.1"/>
</dbReference>
<evidence type="ECO:0000256" key="5">
    <source>
        <dbReference type="ARBA" id="ARBA00023136"/>
    </source>
</evidence>
<dbReference type="SUPFAM" id="SSF103481">
    <property type="entry name" value="Multidrug resistance efflux transporter EmrE"/>
    <property type="match status" value="2"/>
</dbReference>
<accession>A0A7W9CDT7</accession>
<feature type="transmembrane region" description="Helical" evidence="6">
    <location>
        <begin position="200"/>
        <end position="219"/>
    </location>
</feature>
<feature type="transmembrane region" description="Helical" evidence="6">
    <location>
        <begin position="282"/>
        <end position="301"/>
    </location>
</feature>
<feature type="transmembrane region" description="Helical" evidence="6">
    <location>
        <begin position="84"/>
        <end position="104"/>
    </location>
</feature>
<gene>
    <name evidence="8" type="ORF">HD600_002281</name>
</gene>
<protein>
    <submittedName>
        <fullName evidence="8">Drug/metabolite transporter (DMT)-like permease</fullName>
    </submittedName>
</protein>
<dbReference type="EMBL" id="JACHMU010000001">
    <property type="protein sequence ID" value="MBB5743784.1"/>
    <property type="molecule type" value="Genomic_DNA"/>
</dbReference>
<feature type="domain" description="EamA" evidence="7">
    <location>
        <begin position="168"/>
        <end position="300"/>
    </location>
</feature>
<evidence type="ECO:0000256" key="4">
    <source>
        <dbReference type="ARBA" id="ARBA00022989"/>
    </source>
</evidence>
<dbReference type="InterPro" id="IPR037185">
    <property type="entry name" value="EmrE-like"/>
</dbReference>
<feature type="transmembrane region" description="Helical" evidence="6">
    <location>
        <begin position="110"/>
        <end position="129"/>
    </location>
</feature>
<dbReference type="InterPro" id="IPR050638">
    <property type="entry name" value="AA-Vitamin_Transporters"/>
</dbReference>
<comment type="similarity">
    <text evidence="2">Belongs to the EamA transporter family.</text>
</comment>
<feature type="transmembrane region" description="Helical" evidence="6">
    <location>
        <begin position="21"/>
        <end position="39"/>
    </location>
</feature>
<dbReference type="PANTHER" id="PTHR32322">
    <property type="entry name" value="INNER MEMBRANE TRANSPORTER"/>
    <property type="match status" value="1"/>
</dbReference>
<proteinExistence type="inferred from homology"/>
<evidence type="ECO:0000313" key="9">
    <source>
        <dbReference type="Proteomes" id="UP000517712"/>
    </source>
</evidence>
<reference evidence="8 9" key="1">
    <citation type="submission" date="2020-08" db="EMBL/GenBank/DDBJ databases">
        <title>Sequencing the genomes of 1000 actinobacteria strains.</title>
        <authorList>
            <person name="Klenk H.-P."/>
        </authorList>
    </citation>
    <scope>NUCLEOTIDE SEQUENCE [LARGE SCALE GENOMIC DNA]</scope>
    <source>
        <strain evidence="8 9">DSM 24823</strain>
    </source>
</reference>
<evidence type="ECO:0000259" key="7">
    <source>
        <dbReference type="Pfam" id="PF00892"/>
    </source>
</evidence>
<comment type="caution">
    <text evidence="8">The sequence shown here is derived from an EMBL/GenBank/DDBJ whole genome shotgun (WGS) entry which is preliminary data.</text>
</comment>
<dbReference type="Proteomes" id="UP000517712">
    <property type="component" value="Unassembled WGS sequence"/>
</dbReference>
<dbReference type="InterPro" id="IPR000620">
    <property type="entry name" value="EamA_dom"/>
</dbReference>
<feature type="transmembrane region" description="Helical" evidence="6">
    <location>
        <begin position="51"/>
        <end position="72"/>
    </location>
</feature>
<dbReference type="GO" id="GO:0016020">
    <property type="term" value="C:membrane"/>
    <property type="evidence" value="ECO:0007669"/>
    <property type="project" value="UniProtKB-SubCell"/>
</dbReference>
<dbReference type="Pfam" id="PF00892">
    <property type="entry name" value="EamA"/>
    <property type="match status" value="2"/>
</dbReference>
<sequence length="325" mass="32778">MKLNSSAIAGHDTAVLPPLRGVTWGLLGVLAFSLTVPLTRVAVGAGNLSPLFVGSARAVIAALVAGAALMIARSPRPRGRQWGSIAIVAIGAVVGFPLLTSFALTQTPAAHGAVVIALLPAATAVVSVVRTGARPSAAFWWAAAAGAVAAVAFAAVSAGGVGALQPADGLLFGAVLVCALAYAEGGVVSRDLGAWQTISWALVIAAPLMAALSVGAILAQPPKGTAVEWLSFAYLGVVSMFLGFVAWYRGLALGPIAQISQVQLVQPVLSIGWAALLLREEITILTLVGGLAVVACALLAVRTRGPAVRRRSRASSATGRRVPSP</sequence>